<protein>
    <submittedName>
        <fullName evidence="3">Pilus assembly protein CpaC</fullName>
    </submittedName>
</protein>
<keyword evidence="1" id="KW-0732">Signal</keyword>
<dbReference type="AlphaFoldDB" id="A0A258HH88"/>
<evidence type="ECO:0000313" key="3">
    <source>
        <dbReference type="EMBL" id="OYX55713.1"/>
    </source>
</evidence>
<organism evidence="3 4">
    <name type="scientific">Brevundimonas subvibrioides</name>
    <dbReference type="NCBI Taxonomy" id="74313"/>
    <lineage>
        <taxon>Bacteria</taxon>
        <taxon>Pseudomonadati</taxon>
        <taxon>Pseudomonadota</taxon>
        <taxon>Alphaproteobacteria</taxon>
        <taxon>Caulobacterales</taxon>
        <taxon>Caulobacteraceae</taxon>
        <taxon>Brevundimonas</taxon>
    </lineage>
</organism>
<dbReference type="Pfam" id="PF13629">
    <property type="entry name" value="T2SS-T3SS_pil_N"/>
    <property type="match status" value="1"/>
</dbReference>
<evidence type="ECO:0000256" key="1">
    <source>
        <dbReference type="SAM" id="SignalP"/>
    </source>
</evidence>
<evidence type="ECO:0000259" key="2">
    <source>
        <dbReference type="Pfam" id="PF13629"/>
    </source>
</evidence>
<feature type="chain" id="PRO_5012649499" evidence="1">
    <location>
        <begin position="27"/>
        <end position="145"/>
    </location>
</feature>
<reference evidence="3 4" key="1">
    <citation type="submission" date="2017-03" db="EMBL/GenBank/DDBJ databases">
        <title>Lifting the veil on microbial sulfur biogeochemistry in mining wastewaters.</title>
        <authorList>
            <person name="Kantor R.S."/>
            <person name="Colenbrander Nelson T."/>
            <person name="Marshall S."/>
            <person name="Bennett D."/>
            <person name="Apte S."/>
            <person name="Camacho D."/>
            <person name="Thomas B.C."/>
            <person name="Warren L.A."/>
            <person name="Banfield J.F."/>
        </authorList>
    </citation>
    <scope>NUCLEOTIDE SEQUENCE [LARGE SCALE GENOMIC DNA]</scope>
    <source>
        <strain evidence="3">32-68-21</strain>
    </source>
</reference>
<feature type="signal peptide" evidence="1">
    <location>
        <begin position="1"/>
        <end position="26"/>
    </location>
</feature>
<gene>
    <name evidence="3" type="ORF">B7Y86_12220</name>
</gene>
<dbReference type="InterPro" id="IPR032789">
    <property type="entry name" value="T2SS-T3SS_pil_N"/>
</dbReference>
<accession>A0A258HH88</accession>
<comment type="caution">
    <text evidence="3">The sequence shown here is derived from an EMBL/GenBank/DDBJ whole genome shotgun (WGS) entry which is preliminary data.</text>
</comment>
<dbReference type="Proteomes" id="UP000216147">
    <property type="component" value="Unassembled WGS sequence"/>
</dbReference>
<sequence length="145" mass="14072">MAGSIAALLRPALLAGLLLVAGAAQAQTLNVEIDRSARIGLTGSAASVIVGNPAIADVTVVDANTLFVTGKGYGVTEVVAVDGVGRTIFQGEIVVTGGSTGSVRVWRGAQATEMACAASCAPSIRNVSGPATASAAPAAASAPTP</sequence>
<feature type="domain" description="Pilus formation protein N-terminal" evidence="2">
    <location>
        <begin position="25"/>
        <end position="96"/>
    </location>
</feature>
<evidence type="ECO:0000313" key="4">
    <source>
        <dbReference type="Proteomes" id="UP000216147"/>
    </source>
</evidence>
<proteinExistence type="predicted"/>
<name>A0A258HH88_9CAUL</name>
<dbReference type="EMBL" id="NCEQ01000012">
    <property type="protein sequence ID" value="OYX55713.1"/>
    <property type="molecule type" value="Genomic_DNA"/>
</dbReference>